<keyword evidence="3" id="KW-0677">Repeat</keyword>
<dbReference type="PANTHER" id="PTHR48030:SF3">
    <property type="entry name" value="SPLICING FACTOR 3B SUBUNIT 4"/>
    <property type="match status" value="1"/>
</dbReference>
<dbReference type="InterPro" id="IPR052084">
    <property type="entry name" value="SF3B4_spliceosome_assoc"/>
</dbReference>
<feature type="compositionally biased region" description="Pro residues" evidence="7">
    <location>
        <begin position="245"/>
        <end position="298"/>
    </location>
</feature>
<feature type="domain" description="RRM" evidence="9">
    <location>
        <begin position="98"/>
        <end position="177"/>
    </location>
</feature>
<keyword evidence="5" id="KW-0539">Nucleus</keyword>
<dbReference type="InterPro" id="IPR012677">
    <property type="entry name" value="Nucleotide-bd_a/b_plait_sf"/>
</dbReference>
<gene>
    <name evidence="10" type="ORF">KUTeg_001455</name>
</gene>
<reference evidence="10 11" key="1">
    <citation type="submission" date="2022-12" db="EMBL/GenBank/DDBJ databases">
        <title>Chromosome-level genome of Tegillarca granosa.</title>
        <authorList>
            <person name="Kim J."/>
        </authorList>
    </citation>
    <scope>NUCLEOTIDE SEQUENCE [LARGE SCALE GENOMIC DNA]</scope>
    <source>
        <strain evidence="10">Teg-2019</strain>
        <tissue evidence="10">Adductor muscle</tissue>
    </source>
</reference>
<dbReference type="Gene3D" id="3.30.70.330">
    <property type="match status" value="2"/>
</dbReference>
<evidence type="ECO:0000256" key="4">
    <source>
        <dbReference type="ARBA" id="ARBA00022884"/>
    </source>
</evidence>
<evidence type="ECO:0000256" key="8">
    <source>
        <dbReference type="SAM" id="SignalP"/>
    </source>
</evidence>
<evidence type="ECO:0000256" key="2">
    <source>
        <dbReference type="ARBA" id="ARBA00008363"/>
    </source>
</evidence>
<feature type="chain" id="PRO_5046261243" description="RRM domain-containing protein" evidence="8">
    <location>
        <begin position="18"/>
        <end position="428"/>
    </location>
</feature>
<dbReference type="PROSITE" id="PS50102">
    <property type="entry name" value="RRM"/>
    <property type="match status" value="2"/>
</dbReference>
<dbReference type="SUPFAM" id="SSF54928">
    <property type="entry name" value="RNA-binding domain, RBD"/>
    <property type="match status" value="1"/>
</dbReference>
<comment type="subcellular location">
    <subcellularLocation>
        <location evidence="1">Nucleus</location>
    </subcellularLocation>
</comment>
<feature type="compositionally biased region" description="Pro residues" evidence="7">
    <location>
        <begin position="212"/>
        <end position="236"/>
    </location>
</feature>
<evidence type="ECO:0000313" key="10">
    <source>
        <dbReference type="EMBL" id="KAJ8319868.1"/>
    </source>
</evidence>
<dbReference type="InterPro" id="IPR000504">
    <property type="entry name" value="RRM_dom"/>
</dbReference>
<comment type="similarity">
    <text evidence="2">Belongs to the SF3B4 family.</text>
</comment>
<dbReference type="InterPro" id="IPR034159">
    <property type="entry name" value="SF3B4_RRM2"/>
</dbReference>
<evidence type="ECO:0000256" key="7">
    <source>
        <dbReference type="SAM" id="MobiDB-lite"/>
    </source>
</evidence>
<keyword evidence="8" id="KW-0732">Signal</keyword>
<evidence type="ECO:0000313" key="11">
    <source>
        <dbReference type="Proteomes" id="UP001217089"/>
    </source>
</evidence>
<dbReference type="PANTHER" id="PTHR48030">
    <property type="entry name" value="SPLICING FACTOR 3B SUBUNIT 4"/>
    <property type="match status" value="1"/>
</dbReference>
<organism evidence="10 11">
    <name type="scientific">Tegillarca granosa</name>
    <name type="common">Malaysian cockle</name>
    <name type="synonym">Anadara granosa</name>
    <dbReference type="NCBI Taxonomy" id="220873"/>
    <lineage>
        <taxon>Eukaryota</taxon>
        <taxon>Metazoa</taxon>
        <taxon>Spiralia</taxon>
        <taxon>Lophotrochozoa</taxon>
        <taxon>Mollusca</taxon>
        <taxon>Bivalvia</taxon>
        <taxon>Autobranchia</taxon>
        <taxon>Pteriomorphia</taxon>
        <taxon>Arcoida</taxon>
        <taxon>Arcoidea</taxon>
        <taxon>Arcidae</taxon>
        <taxon>Tegillarca</taxon>
    </lineage>
</organism>
<evidence type="ECO:0000256" key="6">
    <source>
        <dbReference type="PROSITE-ProRule" id="PRU00176"/>
    </source>
</evidence>
<comment type="caution">
    <text evidence="10">The sequence shown here is derived from an EMBL/GenBank/DDBJ whole genome shotgun (WGS) entry which is preliminary data.</text>
</comment>
<dbReference type="CDD" id="cd12334">
    <property type="entry name" value="RRM1_SF3B4"/>
    <property type="match status" value="1"/>
</dbReference>
<dbReference type="SMART" id="SM00360">
    <property type="entry name" value="RRM"/>
    <property type="match status" value="2"/>
</dbReference>
<protein>
    <recommendedName>
        <fullName evidence="9">RRM domain-containing protein</fullName>
    </recommendedName>
</protein>
<keyword evidence="4 6" id="KW-0694">RNA-binding</keyword>
<evidence type="ECO:0000256" key="1">
    <source>
        <dbReference type="ARBA" id="ARBA00004123"/>
    </source>
</evidence>
<feature type="region of interest" description="Disordered" evidence="7">
    <location>
        <begin position="205"/>
        <end position="428"/>
    </location>
</feature>
<name>A0ABQ9FRI8_TEGGR</name>
<dbReference type="Pfam" id="PF00076">
    <property type="entry name" value="RRM_1"/>
    <property type="match status" value="2"/>
</dbReference>
<accession>A0ABQ9FRI8</accession>
<dbReference type="Proteomes" id="UP001217089">
    <property type="component" value="Unassembled WGS sequence"/>
</dbReference>
<dbReference type="InterPro" id="IPR035979">
    <property type="entry name" value="RBD_domain_sf"/>
</dbReference>
<feature type="compositionally biased region" description="Pro residues" evidence="7">
    <location>
        <begin position="358"/>
        <end position="428"/>
    </location>
</feature>
<feature type="signal peptide" evidence="8">
    <location>
        <begin position="1"/>
        <end position="17"/>
    </location>
</feature>
<feature type="compositionally biased region" description="Pro residues" evidence="7">
    <location>
        <begin position="307"/>
        <end position="323"/>
    </location>
</feature>
<dbReference type="CDD" id="cd12335">
    <property type="entry name" value="RRM2_SF3B4"/>
    <property type="match status" value="1"/>
</dbReference>
<dbReference type="EMBL" id="JARBDR010000141">
    <property type="protein sequence ID" value="KAJ8319868.1"/>
    <property type="molecule type" value="Genomic_DNA"/>
</dbReference>
<evidence type="ECO:0000256" key="3">
    <source>
        <dbReference type="ARBA" id="ARBA00022737"/>
    </source>
</evidence>
<dbReference type="InterPro" id="IPR034158">
    <property type="entry name" value="SF3B4_RRM1"/>
</dbReference>
<evidence type="ECO:0000259" key="9">
    <source>
        <dbReference type="PROSITE" id="PS50102"/>
    </source>
</evidence>
<sequence length="428" mass="45369">MILIFLVLPDATVYVGGLDDKVSEAILWELFLQAGPVVNVHMPKDRVTQSHQGYGFVEFMGEDDADYAIKIMNMIKLYGKPVRVNKASAHQKNLDVGANIFIGNLDPEVDEKLLYDTFSAFGVILQTPKIMRDPDTGNSKGYAFINFASFEASDASIEAMNGQYLCNRPITISYAFKKESKGERHGSAAERLLAQQNPLSLTDRPHQLFADAPPPPSQPPVPAPPTSLAPPPPPPMQAMQTVPTSGPPSSVPQNVPPPPVPPPGGMAPAPMPPPPVPPMGMPHFGPPGGPGGPGPPGQMPFHQHPMQRPPGPPMGPGGPPMGPPSSQQQHPNMQGQQQRMPGMHPPPPGMQQNQGPPGMRPPPPGWRGPPPRGPPPPFGRPPPPGMRGPPPPPGGPRGPMRGPPGGPRGPMRGPPPPGMRGPPPPPRY</sequence>
<evidence type="ECO:0000256" key="5">
    <source>
        <dbReference type="ARBA" id="ARBA00023242"/>
    </source>
</evidence>
<keyword evidence="11" id="KW-1185">Reference proteome</keyword>
<proteinExistence type="inferred from homology"/>
<feature type="domain" description="RRM" evidence="9">
    <location>
        <begin position="11"/>
        <end position="89"/>
    </location>
</feature>
<feature type="compositionally biased region" description="Low complexity" evidence="7">
    <location>
        <begin position="324"/>
        <end position="342"/>
    </location>
</feature>